<dbReference type="PANTHER" id="PTHR35895:SF1">
    <property type="entry name" value="LIPID-BINDING SERUM GLYCOPROTEIN C-TERMINAL DOMAIN-CONTAINING PROTEIN"/>
    <property type="match status" value="1"/>
</dbReference>
<dbReference type="EMBL" id="JADGJW010000171">
    <property type="protein sequence ID" value="KAJ3222530.1"/>
    <property type="molecule type" value="Genomic_DNA"/>
</dbReference>
<comment type="caution">
    <text evidence="2">The sequence shown here is derived from an EMBL/GenBank/DDBJ whole genome shotgun (WGS) entry which is preliminary data.</text>
</comment>
<evidence type="ECO:0000256" key="1">
    <source>
        <dbReference type="SAM" id="Phobius"/>
    </source>
</evidence>
<dbReference type="InterPro" id="IPR046368">
    <property type="entry name" value="Tag1"/>
</dbReference>
<keyword evidence="3" id="KW-1185">Reference proteome</keyword>
<reference evidence="2" key="1">
    <citation type="submission" date="2020-05" db="EMBL/GenBank/DDBJ databases">
        <title>Phylogenomic resolution of chytrid fungi.</title>
        <authorList>
            <person name="Stajich J.E."/>
            <person name="Amses K."/>
            <person name="Simmons R."/>
            <person name="Seto K."/>
            <person name="Myers J."/>
            <person name="Bonds A."/>
            <person name="Quandt C.A."/>
            <person name="Barry K."/>
            <person name="Liu P."/>
            <person name="Grigoriev I."/>
            <person name="Longcore J.E."/>
            <person name="James T.Y."/>
        </authorList>
    </citation>
    <scope>NUCLEOTIDE SEQUENCE</scope>
    <source>
        <strain evidence="2">JEL0476</strain>
    </source>
</reference>
<keyword evidence="1" id="KW-0472">Membrane</keyword>
<evidence type="ECO:0000313" key="2">
    <source>
        <dbReference type="EMBL" id="KAJ3222530.1"/>
    </source>
</evidence>
<organism evidence="2 3">
    <name type="scientific">Clydaea vesicula</name>
    <dbReference type="NCBI Taxonomy" id="447962"/>
    <lineage>
        <taxon>Eukaryota</taxon>
        <taxon>Fungi</taxon>
        <taxon>Fungi incertae sedis</taxon>
        <taxon>Chytridiomycota</taxon>
        <taxon>Chytridiomycota incertae sedis</taxon>
        <taxon>Chytridiomycetes</taxon>
        <taxon>Lobulomycetales</taxon>
        <taxon>Lobulomycetaceae</taxon>
        <taxon>Clydaea</taxon>
    </lineage>
</organism>
<dbReference type="PANTHER" id="PTHR35895">
    <property type="entry name" value="CHROMOSOME 16, WHOLE GENOME SHOTGUN SEQUENCE"/>
    <property type="match status" value="1"/>
</dbReference>
<sequence>MAIEVDNNRLDTSTPTTNDAVFVVSQPESSTQQKKRYCWGKLSKIQFVITITLLTFIFIVALGFAIGFLVILPNFVPKIVYHFLFESDLKELHINSLSVHKVDDKGIYLGADVDTPWKLPISFADAELQPMTLSFKSEKNNEDLFDIAVRDKIYMNGWDKTHLALNNVDILVKNPTNMGVFLNNLGTWLLSENATVENAPDRLVITGTGSSKVLGMMVNNCNFNRVQNLEFIAKLMAKGAFAGFNFNALNTELGALGGEKSDSAIAAGPVLIDQIDVNVDAKGISVKADGHFVKRSPINLEFGKINVGINLGSEAQLASVASLQVNGIKLSEHDPNFKLDVSLIPKIGDAQIVSKAVGSLLAGQYDGIYAGVSDIFIQGPNNVVIPWLDTALSQINIKVPLKSFQEKLMTMSNPSSAGSLLGDLAINDLSVAMAVNNTINIQPNITIPAFLKAKVNVMPFTAAISDDNGVKLIDLSLGAISLTGSGPQTLAPPIKLVLNPAPEAAAALGKVGQNLISVQPAYLSVGKIEFQSLAGKADNLSGLNQMFSVLRIRIPLLKLVDKSPGPKFLIAPGNSKATENDAKALPPKILLSLIGGGISATGNSIIIKLDSTLASLLPVQASIPYLALRLGLDKIEDAVKVELTGLALKKGSHALNNTLEITFGSNNQLPPKFANIINSFLKKEEIKTDIVIGGLRFGPSKPDSYGLLDNLNIVIKPITLKTLTAVLAAPPAPGAVPKAPLFKFNLPPSIADFKADAIATTLNPVLQSLDISTEASKSLKLGTSLSFTNPFPLSLDVPYVGLDLSIDGDKLLRVGIAGLKAEKSSPNTNQIVVTLGFVDSFPSATITKVVGNIKAGNGIKGLGLGIKGIALGLDPSKSIKALSELEVKVGSNGPSLDFAKMVPWLTKDLLQKFQLAVASVEVNAVANGLQVVAGVNLNNVAPLTVNIGVLNLGVSLTSTKLVTVGISNIKIVRGPQLAALSASVTFGRDAALKEKVKDLVDKVLNKRLALIEIGGISLGHSANDRITAFEQLTLPFPLPELNLGSLGGSSGGSSGLLKMLNKADVTAVPDGLNVALGINFAGAPFNVVVRNLYVSLDVFLQNARILGVSINNINMSAGRAAQVLNLPIGLAISKDPSVARSLAGLINPIFQGRPANLALAIRGLKFGSSPSNMFDFASLAELSFQLPLPAMDVKSLFNKGSSSQSGGITSLLKKVDVTAVAKGLNVGLGLAFPGVGFELNVHSLFLSVDLFMEKVRLVQVALDNLNVAAKDAQILALAIAVNFAPEASNAAQTVATYLNPILAGRPDVLPLSITGLRFGSSHATMLDLLSLIEIPLPLDPSSLLSGISGGGAGKPGLKDLLKKVDVTAVPKGLSVGLALDNLNIAAKDAQILALAIALDFAPEAADAAQTVATYVNPILAGKPSKLPLSISGLRFGSSPSTMLNLLSLVKIPLPLDPSSLLSGISGGGAGKPGLKDLLKKVDVTAVPKGLSVGLGLAFPGVGFELNVRSLFLSVELFMEKVRLVHVALDNLNIAAKDAQILALAIALDFAPEAADAAQTVATYVNPILAGKPSKLPLSISGLRFGSSPSTMLNLLSLVKIPLPLDPSSLLSGISGGGAGKPGLKDLLKKVDVTAVPKGLSVGLGLAFPGVGFELNVRSLFLSVELFMQNVRLVDVGIDNINITAKDPQVLALPVAVNFAPEAEKIAETVANAVNPILAGNGGTIPLTISGLRFGSSAAAMFNFLSLVKVPLPVNPGNILSGIGGSTPEGGLMSLLRKLDVTAVPKGLSVGLGLAFPGVGFELNLKSLFVSLDVLLDKIRLVQIGLDNVNVNATGAQVLSLPFALNFAPEAQNVAQNVAGIVNPIFAKLTNNTVLPVGISGLRFGSSPETMFNLLSLVRVPLPVNVKPILDKLGGSSGGPGLDFKKILALIKSVDVATVESGIKLGLGVALPGVGFELNLKSFFFEIEIILNRIRLLQIALANVNVAAKDAQILTLPIGLNLAPEDPKIAEMVAAVVQPIINGDFSKTFFAGIKGLKFGSSKSTLFTLFSLIEINLPIKSEIFQTIGGGATESALALPKITSLTGGFLPDVSMEVNVGLQLTTPLPFAVTANIGYLGVDIQFGAYKVATLSVSGTTVNGAGAIGTSLKVAFYNNAENELEARSFVSCFIAPLLGPGAGCENHRINIKNIRIGHTSSQNFVFLSLLSKELLVDIRDVLKLASGGSSGSAIGFTNGDITLSETGVSIAGDLTLNLDFNVNLNLGYLNLLLIHNTGLSTGTAGSPTTMLVNVVVENLVISNSSPQRIGATINMGTTPYWQEIAGSLLKKVDIPMSYALYNFRFGKDAASAVTLFSKVPIFVPYIQQILKKLAKPDAPKKPLPFGALFSGEEEFGFMLTYLLEGQYSTVLLHVWNAATFNINLGQVSINILDALPTGLFSRIHPVRVGNYVNNYIPEQKLNLLSQEGCSSNCNRTSSIAIMLGPSGVIGSDVIKDKPAGTPGFDGDWFQSLLEPYLSGGLSGVLDLAKTLVIDSPAISNCPWVTDSFKNFRIPIAGFLPAGGSGNARTAVNNSTATVTSASAASSATSNVIPTATASAIARKVRRN</sequence>
<proteinExistence type="predicted"/>
<dbReference type="GO" id="GO:0000329">
    <property type="term" value="C:fungal-type vacuole membrane"/>
    <property type="evidence" value="ECO:0007669"/>
    <property type="project" value="InterPro"/>
</dbReference>
<feature type="transmembrane region" description="Helical" evidence="1">
    <location>
        <begin position="45"/>
        <end position="72"/>
    </location>
</feature>
<keyword evidence="1" id="KW-1133">Transmembrane helix</keyword>
<evidence type="ECO:0000313" key="3">
    <source>
        <dbReference type="Proteomes" id="UP001211065"/>
    </source>
</evidence>
<protein>
    <submittedName>
        <fullName evidence="2">Uncharacterized protein</fullName>
    </submittedName>
</protein>
<keyword evidence="1" id="KW-0812">Transmembrane</keyword>
<gene>
    <name evidence="2" type="ORF">HK099_002203</name>
</gene>
<name>A0AAD5Y1H9_9FUNG</name>
<dbReference type="Proteomes" id="UP001211065">
    <property type="component" value="Unassembled WGS sequence"/>
</dbReference>
<accession>A0AAD5Y1H9</accession>